<dbReference type="PANTHER" id="PTHR36848">
    <property type="entry name" value="DNA-BINDING PROTEIN (PUTATIVE SECRETED PROTEIN)-RELATED"/>
    <property type="match status" value="1"/>
</dbReference>
<dbReference type="EMBL" id="BSTJ01000004">
    <property type="protein sequence ID" value="GLY75248.1"/>
    <property type="molecule type" value="Genomic_DNA"/>
</dbReference>
<evidence type="ECO:0000256" key="1">
    <source>
        <dbReference type="SAM" id="MobiDB-lite"/>
    </source>
</evidence>
<evidence type="ECO:0000313" key="4">
    <source>
        <dbReference type="Proteomes" id="UP001165135"/>
    </source>
</evidence>
<gene>
    <name evidence="3" type="ORF">Airi01_035150</name>
</gene>
<protein>
    <recommendedName>
        <fullName evidence="5">Alpha-L-rhamnosidase</fullName>
    </recommendedName>
</protein>
<dbReference type="InterPro" id="IPR008979">
    <property type="entry name" value="Galactose-bd-like_sf"/>
</dbReference>
<keyword evidence="2" id="KW-0732">Signal</keyword>
<feature type="region of interest" description="Disordered" evidence="1">
    <location>
        <begin position="1193"/>
        <end position="1215"/>
    </location>
</feature>
<accession>A0A9W6VKH3</accession>
<evidence type="ECO:0000256" key="2">
    <source>
        <dbReference type="SAM" id="SignalP"/>
    </source>
</evidence>
<feature type="compositionally biased region" description="Low complexity" evidence="1">
    <location>
        <begin position="31"/>
        <end position="54"/>
    </location>
</feature>
<dbReference type="SUPFAM" id="SSF49785">
    <property type="entry name" value="Galactose-binding domain-like"/>
    <property type="match status" value="1"/>
</dbReference>
<dbReference type="InterPro" id="IPR053161">
    <property type="entry name" value="Ulvan_degrading_GH"/>
</dbReference>
<proteinExistence type="predicted"/>
<organism evidence="3 4">
    <name type="scientific">Actinoallomurus iriomotensis</name>
    <dbReference type="NCBI Taxonomy" id="478107"/>
    <lineage>
        <taxon>Bacteria</taxon>
        <taxon>Bacillati</taxon>
        <taxon>Actinomycetota</taxon>
        <taxon>Actinomycetes</taxon>
        <taxon>Streptosporangiales</taxon>
        <taxon>Thermomonosporaceae</taxon>
        <taxon>Actinoallomurus</taxon>
    </lineage>
</organism>
<dbReference type="Gene3D" id="2.60.120.260">
    <property type="entry name" value="Galactose-binding domain-like"/>
    <property type="match status" value="1"/>
</dbReference>
<feature type="chain" id="PRO_5040757231" description="Alpha-L-rhamnosidase" evidence="2">
    <location>
        <begin position="34"/>
        <end position="1215"/>
    </location>
</feature>
<dbReference type="RefSeq" id="WP_285622068.1">
    <property type="nucleotide sequence ID" value="NZ_BSTJ01000004.1"/>
</dbReference>
<feature type="signal peptide" evidence="2">
    <location>
        <begin position="1"/>
        <end position="33"/>
    </location>
</feature>
<dbReference type="Proteomes" id="UP001165135">
    <property type="component" value="Unassembled WGS sequence"/>
</dbReference>
<evidence type="ECO:0000313" key="3">
    <source>
        <dbReference type="EMBL" id="GLY75248.1"/>
    </source>
</evidence>
<sequence>MRGRTAKRRANLCLRAFAAAALLGGLAAPSALAGASPGSPDRGGSAGAGDPAPALTARNFADPPTAVRPKYRWWLPGANTSDDELRREIGQIAQAGGGGVEVTAFAAPGATTDPVFGSDSYLDENGFGSPKWRHKLKVIADAARKDGVILDMALGPSWPVVVPSVHNFNQPSAQQQLIYGAEFTAAAGSRDGALPPTATSPPTVDTLACAATPSGATDVRLSNIAGLAAGDRITLGSDADADTVTIKRVGTSAGCTTVATDAAAGATAVSVADVPDGLRAGDRIVLGSGADQDVATVTGLGTQSMKSTLYAAAAAGATSVMVANDMNLDPGGTVVIGFGSGQETRKLTKVASSGSGKPGTLTFDTPLERAHARGAATATPGGGITVKPTPAHPHPAGELVRRDGIGATPTVVTPSAHAHSAGAEAMDTAKTSLVEVVAVQCSADCAPGGTGPQKLDRASVRDVTKLVDASGGLHYTFPTGNGHPWVLMDFYQTADGRLQSTTAAKSPDYALDHLSASGAKATGDFWDHSVLGGPDGPRTSGGAFFEDSLELGYNETWTSDFAQRFQKLRGYSVTTFLPALAGYAIHRKGVYPAAFDFSDGSSDKARWDYAQTWSDLYSDRYLPALRRWTESNGMTLRAQPYGDPIDAAHAAEHIGIPEGEGLEFSGHNSDQQFKVIASGAYMSGAPVVSSECCAISGKVWGTTVAENLSTQLYAGLAGGDNQVVWHGFPYLESPAGSGAQTQWPGFSYGGNTSFAEAWGPRMPQWSDVKAVNDHIARLSLVLRQGTPRFDVGVYYQNTGLSGQANDRSDAIIPNTSAMATAGYTYGYISPEFLKEPAAEYTGGQLFPGKSGYRALLLNNQQTYRRDAADKILDLARQGLPIVVVGSDQPPAVTTPGYGPADEAAVRKDIATLYSYIGDGRHHVVRAATQDDVPAALTSLGVTAAAAHVGTASGRIVDVRRHTADTDYYFLYNDSGTTAEQTLRLTGDGAAYRLDTWSGQVTRLAERANGSHAVTLPVRLAAHDATVIAVARDGRFGGPAAPSGEPGGTPTAQPLTSWQLTVDSWTPGPSGRPDDTAHTAIGPLTVTAGSTGELPAWSHITRSAGFPADLADVAGVGTYTTHVRLDGPARDASLDLGAVVDTSRVSVNGHTLPPQDLLDLSRVDVGRYLRPGDNTITVRVASPLINAVRVAPGAGAAGRRRTDNGLMGPVRLTTTK</sequence>
<evidence type="ECO:0008006" key="5">
    <source>
        <dbReference type="Google" id="ProtNLM"/>
    </source>
</evidence>
<comment type="caution">
    <text evidence="3">The sequence shown here is derived from an EMBL/GenBank/DDBJ whole genome shotgun (WGS) entry which is preliminary data.</text>
</comment>
<feature type="region of interest" description="Disordered" evidence="1">
    <location>
        <begin position="31"/>
        <end position="63"/>
    </location>
</feature>
<dbReference type="Pfam" id="PF17132">
    <property type="entry name" value="Glyco_hydro_106"/>
    <property type="match status" value="1"/>
</dbReference>
<dbReference type="AlphaFoldDB" id="A0A9W6VKH3"/>
<reference evidence="3" key="1">
    <citation type="submission" date="2023-03" db="EMBL/GenBank/DDBJ databases">
        <title>Actinoallomurus iriomotensis NBRC 103681.</title>
        <authorList>
            <person name="Ichikawa N."/>
            <person name="Sato H."/>
            <person name="Tonouchi N."/>
        </authorList>
    </citation>
    <scope>NUCLEOTIDE SEQUENCE</scope>
    <source>
        <strain evidence="3">NBRC 103681</strain>
    </source>
</reference>
<dbReference type="PANTHER" id="PTHR36848:SF2">
    <property type="entry name" value="SECRETED PROTEIN"/>
    <property type="match status" value="1"/>
</dbReference>
<name>A0A9W6VKH3_9ACTN</name>